<dbReference type="AlphaFoldDB" id="A0A9D4HGM7"/>
<keyword evidence="5" id="KW-1185">Reference proteome</keyword>
<name>A0A9D4HGM7_DREPO</name>
<dbReference type="Proteomes" id="UP000828390">
    <property type="component" value="Unassembled WGS sequence"/>
</dbReference>
<sequence>MVQCILCFTLFLTCFIVFSTDAWQGNYEKVVGRLERLTTYCKSFFWWWGCSNWGHYWEIYDTIMIRCRPGWSHNGDNNCNIPICNPVCANGGVCINPNECSCPSISTGPYCKNLTCSYQRPCYPGECVDGSTCTCSPGFSLNSTAKGCITFLGTEERLRPKISQSNVTIKNIRRSDNRINFMFVLEAQDANLSVVWSNQKQFNHLTFEMKAFFDGLENLPKRPLYVYETEMGIAKNIITANVSKLPRSGGQVRDQGTFKEYMCDGGVSRDSPQVESATCILNDYQFMTLIEHGDWLTVEFRSLSGGFQRLVNIDKGGVPYATNYYNGLSVIRTVEFRFDFTAPKHCSEVDNRTCPFGATILDIPDVFNKNPIRPRWLGWTDDPSGVGEYYIEVFKLGINGDRRLVETSPLQPVYSAIIPHTNGAIQYPEYEPSSPGMYSVLLEVRDLSNNTRIARRFVL</sequence>
<evidence type="ECO:0000259" key="3">
    <source>
        <dbReference type="PROSITE" id="PS50026"/>
    </source>
</evidence>
<dbReference type="EMBL" id="JAIWYP010000013">
    <property type="protein sequence ID" value="KAH3716749.1"/>
    <property type="molecule type" value="Genomic_DNA"/>
</dbReference>
<protein>
    <recommendedName>
        <fullName evidence="3">EGF-like domain-containing protein</fullName>
    </recommendedName>
</protein>
<feature type="disulfide bond" evidence="1">
    <location>
        <begin position="102"/>
        <end position="111"/>
    </location>
</feature>
<gene>
    <name evidence="4" type="ORF">DPMN_059478</name>
</gene>
<dbReference type="PROSITE" id="PS00022">
    <property type="entry name" value="EGF_1"/>
    <property type="match status" value="1"/>
</dbReference>
<comment type="caution">
    <text evidence="4">The sequence shown here is derived from an EMBL/GenBank/DDBJ whole genome shotgun (WGS) entry which is preliminary data.</text>
</comment>
<dbReference type="SUPFAM" id="SSF57184">
    <property type="entry name" value="Growth factor receptor domain"/>
    <property type="match status" value="1"/>
</dbReference>
<keyword evidence="1" id="KW-0245">EGF-like domain</keyword>
<evidence type="ECO:0000256" key="2">
    <source>
        <dbReference type="SAM" id="SignalP"/>
    </source>
</evidence>
<evidence type="ECO:0000313" key="4">
    <source>
        <dbReference type="EMBL" id="KAH3716749.1"/>
    </source>
</evidence>
<dbReference type="InterPro" id="IPR009030">
    <property type="entry name" value="Growth_fac_rcpt_cys_sf"/>
</dbReference>
<proteinExistence type="predicted"/>
<organism evidence="4 5">
    <name type="scientific">Dreissena polymorpha</name>
    <name type="common">Zebra mussel</name>
    <name type="synonym">Mytilus polymorpha</name>
    <dbReference type="NCBI Taxonomy" id="45954"/>
    <lineage>
        <taxon>Eukaryota</taxon>
        <taxon>Metazoa</taxon>
        <taxon>Spiralia</taxon>
        <taxon>Lophotrochozoa</taxon>
        <taxon>Mollusca</taxon>
        <taxon>Bivalvia</taxon>
        <taxon>Autobranchia</taxon>
        <taxon>Heteroconchia</taxon>
        <taxon>Euheterodonta</taxon>
        <taxon>Imparidentia</taxon>
        <taxon>Neoheterodontei</taxon>
        <taxon>Myida</taxon>
        <taxon>Dreissenoidea</taxon>
        <taxon>Dreissenidae</taxon>
        <taxon>Dreissena</taxon>
    </lineage>
</organism>
<feature type="domain" description="EGF-like" evidence="3">
    <location>
        <begin position="80"/>
        <end position="112"/>
    </location>
</feature>
<feature type="signal peptide" evidence="2">
    <location>
        <begin position="1"/>
        <end position="22"/>
    </location>
</feature>
<dbReference type="Gene3D" id="2.10.25.10">
    <property type="entry name" value="Laminin"/>
    <property type="match status" value="1"/>
</dbReference>
<dbReference type="InterPro" id="IPR000742">
    <property type="entry name" value="EGF"/>
</dbReference>
<dbReference type="PROSITE" id="PS50026">
    <property type="entry name" value="EGF_3"/>
    <property type="match status" value="1"/>
</dbReference>
<keyword evidence="1" id="KW-1015">Disulfide bond</keyword>
<evidence type="ECO:0000256" key="1">
    <source>
        <dbReference type="PROSITE-ProRule" id="PRU00076"/>
    </source>
</evidence>
<feature type="disulfide bond" evidence="1">
    <location>
        <begin position="84"/>
        <end position="94"/>
    </location>
</feature>
<feature type="chain" id="PRO_5039644020" description="EGF-like domain-containing protein" evidence="2">
    <location>
        <begin position="23"/>
        <end position="459"/>
    </location>
</feature>
<comment type="caution">
    <text evidence="1">Lacks conserved residue(s) required for the propagation of feature annotation.</text>
</comment>
<accession>A0A9D4HGM7</accession>
<reference evidence="4" key="1">
    <citation type="journal article" date="2019" name="bioRxiv">
        <title>The Genome of the Zebra Mussel, Dreissena polymorpha: A Resource for Invasive Species Research.</title>
        <authorList>
            <person name="McCartney M.A."/>
            <person name="Auch B."/>
            <person name="Kono T."/>
            <person name="Mallez S."/>
            <person name="Zhang Y."/>
            <person name="Obille A."/>
            <person name="Becker A."/>
            <person name="Abrahante J.E."/>
            <person name="Garbe J."/>
            <person name="Badalamenti J.P."/>
            <person name="Herman A."/>
            <person name="Mangelson H."/>
            <person name="Liachko I."/>
            <person name="Sullivan S."/>
            <person name="Sone E.D."/>
            <person name="Koren S."/>
            <person name="Silverstein K.A.T."/>
            <person name="Beckman K.B."/>
            <person name="Gohl D.M."/>
        </authorList>
    </citation>
    <scope>NUCLEOTIDE SEQUENCE</scope>
    <source>
        <strain evidence="4">Duluth1</strain>
        <tissue evidence="4">Whole animal</tissue>
    </source>
</reference>
<reference evidence="4" key="2">
    <citation type="submission" date="2020-11" db="EMBL/GenBank/DDBJ databases">
        <authorList>
            <person name="McCartney M.A."/>
            <person name="Auch B."/>
            <person name="Kono T."/>
            <person name="Mallez S."/>
            <person name="Becker A."/>
            <person name="Gohl D.M."/>
            <person name="Silverstein K.A.T."/>
            <person name="Koren S."/>
            <person name="Bechman K.B."/>
            <person name="Herman A."/>
            <person name="Abrahante J.E."/>
            <person name="Garbe J."/>
        </authorList>
    </citation>
    <scope>NUCLEOTIDE SEQUENCE</scope>
    <source>
        <strain evidence="4">Duluth1</strain>
        <tissue evidence="4">Whole animal</tissue>
    </source>
</reference>
<evidence type="ECO:0000313" key="5">
    <source>
        <dbReference type="Proteomes" id="UP000828390"/>
    </source>
</evidence>
<keyword evidence="2" id="KW-0732">Signal</keyword>
<dbReference type="SMART" id="SM00181">
    <property type="entry name" value="EGF"/>
    <property type="match status" value="2"/>
</dbReference>